<evidence type="ECO:0000313" key="3">
    <source>
        <dbReference type="Proteomes" id="UP000095200"/>
    </source>
</evidence>
<dbReference type="GO" id="GO:0016020">
    <property type="term" value="C:membrane"/>
    <property type="evidence" value="ECO:0007669"/>
    <property type="project" value="InterPro"/>
</dbReference>
<gene>
    <name evidence="2" type="ORF">DPF_1429</name>
</gene>
<dbReference type="Proteomes" id="UP000095200">
    <property type="component" value="Unassembled WGS sequence"/>
</dbReference>
<keyword evidence="1" id="KW-0812">Transmembrane</keyword>
<evidence type="ECO:0000313" key="2">
    <source>
        <dbReference type="EMBL" id="GAU08713.1"/>
    </source>
</evidence>
<dbReference type="PANTHER" id="PTHR35335:SF1">
    <property type="entry name" value="UPF0716 PROTEIN FXSA"/>
    <property type="match status" value="1"/>
</dbReference>
<dbReference type="Pfam" id="PF04186">
    <property type="entry name" value="FxsA"/>
    <property type="match status" value="1"/>
</dbReference>
<keyword evidence="1" id="KW-0472">Membrane</keyword>
<dbReference type="InterPro" id="IPR007313">
    <property type="entry name" value="FxsA"/>
</dbReference>
<dbReference type="NCBIfam" id="NF008528">
    <property type="entry name" value="PRK11463.1-2"/>
    <property type="match status" value="1"/>
</dbReference>
<dbReference type="STRING" id="1592317.DPF_1429"/>
<feature type="transmembrane region" description="Helical" evidence="1">
    <location>
        <begin position="72"/>
        <end position="91"/>
    </location>
</feature>
<name>A0A194AHA6_9BACT</name>
<dbReference type="OrthoDB" id="9792788at2"/>
<proteinExistence type="predicted"/>
<organism evidence="2 3">
    <name type="scientific">Desulfoplanes formicivorans</name>
    <dbReference type="NCBI Taxonomy" id="1592317"/>
    <lineage>
        <taxon>Bacteria</taxon>
        <taxon>Pseudomonadati</taxon>
        <taxon>Thermodesulfobacteriota</taxon>
        <taxon>Desulfovibrionia</taxon>
        <taxon>Desulfovibrionales</taxon>
        <taxon>Desulfoplanaceae</taxon>
        <taxon>Desulfoplanes</taxon>
    </lineage>
</organism>
<evidence type="ECO:0000256" key="1">
    <source>
        <dbReference type="SAM" id="Phobius"/>
    </source>
</evidence>
<sequence>MFTKLFIAFAVLPVLEIYVLIHVGSLIGALNTVMLVIISAFAGAWLARTEGMQTMLRIRESMNRGIMPTNDLVDAAIILVAGLVLLTPGFITDTLGLLLLFPPTRKIFKDWLMRALKDWMNNHPPTITYYGP</sequence>
<reference evidence="3" key="1">
    <citation type="submission" date="2016-06" db="EMBL/GenBank/DDBJ databases">
        <title>Draft genome sequence of Desulfoplanes formicivorans strain Pf12B.</title>
        <authorList>
            <person name="Watanabe M."/>
            <person name="Kojima H."/>
            <person name="Fukui M."/>
        </authorList>
    </citation>
    <scope>NUCLEOTIDE SEQUENCE [LARGE SCALE GENOMIC DNA]</scope>
    <source>
        <strain evidence="3">Pf12B</strain>
    </source>
</reference>
<keyword evidence="3" id="KW-1185">Reference proteome</keyword>
<keyword evidence="1" id="KW-1133">Transmembrane helix</keyword>
<protein>
    <submittedName>
        <fullName evidence="2">Exclusion suppressor FxsA</fullName>
    </submittedName>
</protein>
<dbReference type="EMBL" id="BDFE01000015">
    <property type="protein sequence ID" value="GAU08713.1"/>
    <property type="molecule type" value="Genomic_DNA"/>
</dbReference>
<dbReference type="PANTHER" id="PTHR35335">
    <property type="entry name" value="UPF0716 PROTEIN FXSA"/>
    <property type="match status" value="1"/>
</dbReference>
<comment type="caution">
    <text evidence="2">The sequence shown here is derived from an EMBL/GenBank/DDBJ whole genome shotgun (WGS) entry which is preliminary data.</text>
</comment>
<accession>A0A194AHA6</accession>
<feature type="transmembrane region" description="Helical" evidence="1">
    <location>
        <begin position="26"/>
        <end position="47"/>
    </location>
</feature>
<dbReference type="RefSeq" id="WP_069858453.1">
    <property type="nucleotide sequence ID" value="NZ_BDFE01000015.1"/>
</dbReference>
<dbReference type="AlphaFoldDB" id="A0A194AHA6"/>